<evidence type="ECO:0000256" key="2">
    <source>
        <dbReference type="ARBA" id="ARBA00023015"/>
    </source>
</evidence>
<dbReference type="SUPFAM" id="SSF47413">
    <property type="entry name" value="lambda repressor-like DNA-binding domains"/>
    <property type="match status" value="1"/>
</dbReference>
<dbReference type="CDD" id="cd06278">
    <property type="entry name" value="PBP1_LacI-like"/>
    <property type="match status" value="1"/>
</dbReference>
<dbReference type="SUPFAM" id="SSF53822">
    <property type="entry name" value="Periplasmic binding protein-like I"/>
    <property type="match status" value="1"/>
</dbReference>
<evidence type="ECO:0000256" key="1">
    <source>
        <dbReference type="ARBA" id="ARBA00022491"/>
    </source>
</evidence>
<dbReference type="Gene3D" id="3.40.50.2300">
    <property type="match status" value="2"/>
</dbReference>
<name>A0A381TRV4_9ZZZZ</name>
<dbReference type="PROSITE" id="PS50932">
    <property type="entry name" value="HTH_LACI_2"/>
    <property type="match status" value="1"/>
</dbReference>
<evidence type="ECO:0000256" key="4">
    <source>
        <dbReference type="ARBA" id="ARBA00023163"/>
    </source>
</evidence>
<dbReference type="InterPro" id="IPR010982">
    <property type="entry name" value="Lambda_DNA-bd_dom_sf"/>
</dbReference>
<sequence length="335" mass="38108">MTKKEKLSTSQDVAKLAGVSQSAVSRCFNKGGSISNRLRLRVLEAAKKLKYKPRAINFESNDIQNSKLVGVILPYITNRYYPEVLTELHEILRQNDFRVLLITTDDGETVNDKLIQPYLKDKLIAIISAAKPTDAFVNSCNNQNIQIIAFNRNWNIPTTSSVSCDQKNGGETIAQYFYKQKHQHIACINGYKNSFISQQRTGGFLNKLKLLKIQNIVTEQGFFTYEGGRDAAQKILKKNKKITAIFCANDIMAFGCIDYIKYKTSLNIPKQIEIIGFDDVSAAEWKTFSLSTIRQPLRQMAKLSIQLILDNINDNQFENTHHLIQGKFIKRLTSR</sequence>
<dbReference type="InterPro" id="IPR000843">
    <property type="entry name" value="HTH_LacI"/>
</dbReference>
<dbReference type="Gene3D" id="1.10.260.40">
    <property type="entry name" value="lambda repressor-like DNA-binding domains"/>
    <property type="match status" value="1"/>
</dbReference>
<organism evidence="6">
    <name type="scientific">marine metagenome</name>
    <dbReference type="NCBI Taxonomy" id="408172"/>
    <lineage>
        <taxon>unclassified sequences</taxon>
        <taxon>metagenomes</taxon>
        <taxon>ecological metagenomes</taxon>
    </lineage>
</organism>
<reference evidence="6" key="1">
    <citation type="submission" date="2018-05" db="EMBL/GenBank/DDBJ databases">
        <authorList>
            <person name="Lanie J.A."/>
            <person name="Ng W.-L."/>
            <person name="Kazmierczak K.M."/>
            <person name="Andrzejewski T.M."/>
            <person name="Davidsen T.M."/>
            <person name="Wayne K.J."/>
            <person name="Tettelin H."/>
            <person name="Glass J.I."/>
            <person name="Rusch D."/>
            <person name="Podicherti R."/>
            <person name="Tsui H.-C.T."/>
            <person name="Winkler M.E."/>
        </authorList>
    </citation>
    <scope>NUCLEOTIDE SEQUENCE</scope>
</reference>
<evidence type="ECO:0000256" key="3">
    <source>
        <dbReference type="ARBA" id="ARBA00023125"/>
    </source>
</evidence>
<accession>A0A381TRV4</accession>
<keyword evidence="2" id="KW-0805">Transcription regulation</keyword>
<gene>
    <name evidence="6" type="ORF">METZ01_LOCUS71045</name>
</gene>
<feature type="domain" description="HTH lacI-type" evidence="5">
    <location>
        <begin position="8"/>
        <end position="56"/>
    </location>
</feature>
<dbReference type="CDD" id="cd01392">
    <property type="entry name" value="HTH_LacI"/>
    <property type="match status" value="1"/>
</dbReference>
<proteinExistence type="predicted"/>
<evidence type="ECO:0000259" key="5">
    <source>
        <dbReference type="PROSITE" id="PS50932"/>
    </source>
</evidence>
<keyword evidence="4" id="KW-0804">Transcription</keyword>
<dbReference type="GO" id="GO:0000976">
    <property type="term" value="F:transcription cis-regulatory region binding"/>
    <property type="evidence" value="ECO:0007669"/>
    <property type="project" value="TreeGrafter"/>
</dbReference>
<protein>
    <recommendedName>
        <fullName evidence="5">HTH lacI-type domain-containing protein</fullName>
    </recommendedName>
</protein>
<dbReference type="Pfam" id="PF00532">
    <property type="entry name" value="Peripla_BP_1"/>
    <property type="match status" value="1"/>
</dbReference>
<dbReference type="AlphaFoldDB" id="A0A381TRV4"/>
<keyword evidence="1" id="KW-0678">Repressor</keyword>
<dbReference type="PANTHER" id="PTHR30146">
    <property type="entry name" value="LACI-RELATED TRANSCRIPTIONAL REPRESSOR"/>
    <property type="match status" value="1"/>
</dbReference>
<dbReference type="GO" id="GO:0003700">
    <property type="term" value="F:DNA-binding transcription factor activity"/>
    <property type="evidence" value="ECO:0007669"/>
    <property type="project" value="TreeGrafter"/>
</dbReference>
<evidence type="ECO:0000313" key="6">
    <source>
        <dbReference type="EMBL" id="SVA18191.1"/>
    </source>
</evidence>
<keyword evidence="3" id="KW-0238">DNA-binding</keyword>
<dbReference type="EMBL" id="UINC01004975">
    <property type="protein sequence ID" value="SVA18191.1"/>
    <property type="molecule type" value="Genomic_DNA"/>
</dbReference>
<dbReference type="Pfam" id="PF00356">
    <property type="entry name" value="LacI"/>
    <property type="match status" value="1"/>
</dbReference>
<dbReference type="SMART" id="SM00354">
    <property type="entry name" value="HTH_LACI"/>
    <property type="match status" value="1"/>
</dbReference>
<dbReference type="InterPro" id="IPR028082">
    <property type="entry name" value="Peripla_BP_I"/>
</dbReference>
<dbReference type="InterPro" id="IPR001761">
    <property type="entry name" value="Peripla_BP/Lac1_sug-bd_dom"/>
</dbReference>
<dbReference type="PANTHER" id="PTHR30146:SF95">
    <property type="entry name" value="RIBOSE OPERON REPRESSOR"/>
    <property type="match status" value="1"/>
</dbReference>